<feature type="compositionally biased region" description="Basic residues" evidence="5">
    <location>
        <begin position="153"/>
        <end position="164"/>
    </location>
</feature>
<accession>A0ABM3HPZ2</accession>
<dbReference type="InterPro" id="IPR036893">
    <property type="entry name" value="SBP_sf"/>
</dbReference>
<dbReference type="PANTHER" id="PTHR31251:SF226">
    <property type="entry name" value="SQUAMOSA PROMOTER-BINDING-LIKE PROTEIN 6"/>
    <property type="match status" value="1"/>
</dbReference>
<evidence type="ECO:0000313" key="8">
    <source>
        <dbReference type="RefSeq" id="XP_048138668.1"/>
    </source>
</evidence>
<evidence type="ECO:0000256" key="5">
    <source>
        <dbReference type="SAM" id="MobiDB-lite"/>
    </source>
</evidence>
<dbReference type="Gene3D" id="4.10.1100.10">
    <property type="entry name" value="Transcription factor, SBP-box domain"/>
    <property type="match status" value="1"/>
</dbReference>
<dbReference type="InterPro" id="IPR044817">
    <property type="entry name" value="SBP-like"/>
</dbReference>
<reference evidence="8" key="1">
    <citation type="submission" date="2025-08" db="UniProtKB">
        <authorList>
            <consortium name="RefSeq"/>
        </authorList>
    </citation>
    <scope>IDENTIFICATION</scope>
    <source>
        <tissue evidence="8">Leaf</tissue>
    </source>
</reference>
<evidence type="ECO:0000256" key="1">
    <source>
        <dbReference type="ARBA" id="ARBA00022723"/>
    </source>
</evidence>
<evidence type="ECO:0000256" key="4">
    <source>
        <dbReference type="PROSITE-ProRule" id="PRU00470"/>
    </source>
</evidence>
<dbReference type="Pfam" id="PF03110">
    <property type="entry name" value="SBP"/>
    <property type="match status" value="1"/>
</dbReference>
<dbReference type="SUPFAM" id="SSF103612">
    <property type="entry name" value="SBT domain"/>
    <property type="match status" value="1"/>
</dbReference>
<organism evidence="7 8">
    <name type="scientific">Rhodamnia argentea</name>
    <dbReference type="NCBI Taxonomy" id="178133"/>
    <lineage>
        <taxon>Eukaryota</taxon>
        <taxon>Viridiplantae</taxon>
        <taxon>Streptophyta</taxon>
        <taxon>Embryophyta</taxon>
        <taxon>Tracheophyta</taxon>
        <taxon>Spermatophyta</taxon>
        <taxon>Magnoliopsida</taxon>
        <taxon>eudicotyledons</taxon>
        <taxon>Gunneridae</taxon>
        <taxon>Pentapetalae</taxon>
        <taxon>rosids</taxon>
        <taxon>malvids</taxon>
        <taxon>Myrtales</taxon>
        <taxon>Myrtaceae</taxon>
        <taxon>Myrtoideae</taxon>
        <taxon>Myrteae</taxon>
        <taxon>Australasian group</taxon>
        <taxon>Rhodamnia</taxon>
    </lineage>
</organism>
<dbReference type="InterPro" id="IPR004333">
    <property type="entry name" value="SBP_dom"/>
</dbReference>
<feature type="compositionally biased region" description="Low complexity" evidence="5">
    <location>
        <begin position="24"/>
        <end position="34"/>
    </location>
</feature>
<keyword evidence="7" id="KW-1185">Reference proteome</keyword>
<feature type="region of interest" description="Disordered" evidence="5">
    <location>
        <begin position="235"/>
        <end position="266"/>
    </location>
</feature>
<feature type="region of interest" description="Disordered" evidence="5">
    <location>
        <begin position="153"/>
        <end position="172"/>
    </location>
</feature>
<name>A0ABM3HPZ2_9MYRT</name>
<feature type="compositionally biased region" description="Low complexity" evidence="5">
    <location>
        <begin position="1"/>
        <end position="12"/>
    </location>
</feature>
<evidence type="ECO:0000313" key="7">
    <source>
        <dbReference type="Proteomes" id="UP000827889"/>
    </source>
</evidence>
<dbReference type="PANTHER" id="PTHR31251">
    <property type="entry name" value="SQUAMOSA PROMOTER-BINDING-LIKE PROTEIN 4"/>
    <property type="match status" value="1"/>
</dbReference>
<feature type="compositionally biased region" description="Low complexity" evidence="5">
    <location>
        <begin position="281"/>
        <end position="291"/>
    </location>
</feature>
<dbReference type="RefSeq" id="XP_048138668.1">
    <property type="nucleotide sequence ID" value="XM_048282711.1"/>
</dbReference>
<dbReference type="Proteomes" id="UP000827889">
    <property type="component" value="Chromosome 7"/>
</dbReference>
<feature type="region of interest" description="Disordered" evidence="5">
    <location>
        <begin position="366"/>
        <end position="389"/>
    </location>
</feature>
<evidence type="ECO:0000256" key="2">
    <source>
        <dbReference type="ARBA" id="ARBA00022771"/>
    </source>
</evidence>
<evidence type="ECO:0000259" key="6">
    <source>
        <dbReference type="PROSITE" id="PS51141"/>
    </source>
</evidence>
<feature type="compositionally biased region" description="Polar residues" evidence="5">
    <location>
        <begin position="378"/>
        <end position="389"/>
    </location>
</feature>
<feature type="domain" description="SBP-type" evidence="6">
    <location>
        <begin position="87"/>
        <end position="164"/>
    </location>
</feature>
<dbReference type="GeneID" id="115737802"/>
<evidence type="ECO:0000256" key="3">
    <source>
        <dbReference type="ARBA" id="ARBA00022833"/>
    </source>
</evidence>
<dbReference type="PROSITE" id="PS51141">
    <property type="entry name" value="ZF_SBP"/>
    <property type="match status" value="1"/>
</dbReference>
<proteinExistence type="predicted"/>
<gene>
    <name evidence="8" type="primary">LOC115737802</name>
</gene>
<keyword evidence="2 4" id="KW-0863">Zinc-finger</keyword>
<feature type="region of interest" description="Disordered" evidence="5">
    <location>
        <begin position="281"/>
        <end position="306"/>
    </location>
</feature>
<feature type="compositionally biased region" description="Low complexity" evidence="5">
    <location>
        <begin position="249"/>
        <end position="266"/>
    </location>
</feature>
<keyword evidence="3" id="KW-0862">Zinc</keyword>
<protein>
    <submittedName>
        <fullName evidence="8">Squamosa promoter-binding-like protein 9</fullName>
    </submittedName>
</protein>
<sequence length="389" mass="41342">MGSSSPGPPRCSCRMDSKRPLTHSASSSSSSSSAPATPNTNGPKFGHGEIHFGDVGPGLRANPGGSISSGTPPKKARAADGGGAQQPPRCQVEGCNVDLSEAKTYYSRHKVCGTHSKSATVVVRGLEQRFCQQCSRFHQLHEFDQGKRSCRRRLAGHNERRRKPPPGSLLSSRHNRFSSCIYDNSTGGAGYVIDYCAYPRPPPREAWIAAQASNQGPGNQTNPGRENLQLHPLWQSSPENHQYDPFLQGPSPSVGGTSSSGPGFSPGDSFNPSCALSLLSNQQSDSASQASGPALNSDVPSPEASVGAQVISPLDAVCNFSSASWTLKVNEAPGIAPDIAPDLGLVHVSQPLDGPFSNGLEFSLQSRRQNTDQDHSQDYNSTQQMHWSL</sequence>
<feature type="region of interest" description="Disordered" evidence="5">
    <location>
        <begin position="1"/>
        <end position="88"/>
    </location>
</feature>
<keyword evidence="1" id="KW-0479">Metal-binding</keyword>